<accession>A0B9Q8</accession>
<dbReference type="GeneID" id="4462661"/>
<dbReference type="GO" id="GO:0046872">
    <property type="term" value="F:metal ion binding"/>
    <property type="evidence" value="ECO:0007669"/>
    <property type="project" value="InterPro"/>
</dbReference>
<dbReference type="OrthoDB" id="11959at2157"/>
<dbReference type="PIRSF" id="PIRSF016817">
    <property type="entry name" value="UCP016817_carboligase"/>
    <property type="match status" value="1"/>
</dbReference>
<evidence type="ECO:0000256" key="2">
    <source>
        <dbReference type="ARBA" id="ARBA00022741"/>
    </source>
</evidence>
<feature type="domain" description="ATP-grasp" evidence="5">
    <location>
        <begin position="151"/>
        <end position="272"/>
    </location>
</feature>
<evidence type="ECO:0000256" key="3">
    <source>
        <dbReference type="ARBA" id="ARBA00022840"/>
    </source>
</evidence>
<dbReference type="SUPFAM" id="SSF56059">
    <property type="entry name" value="Glutathione synthetase ATP-binding domain-like"/>
    <property type="match status" value="1"/>
</dbReference>
<dbReference type="Pfam" id="PF02655">
    <property type="entry name" value="ATP-grasp_3"/>
    <property type="match status" value="1"/>
</dbReference>
<gene>
    <name evidence="6" type="ordered locus">Mthe_1666</name>
</gene>
<organism evidence="6 7">
    <name type="scientific">Methanothrix thermoacetophila (strain DSM 6194 / JCM 14653 / NBRC 101360 / PT)</name>
    <name type="common">Methanosaeta thermophila</name>
    <dbReference type="NCBI Taxonomy" id="349307"/>
    <lineage>
        <taxon>Archaea</taxon>
        <taxon>Methanobacteriati</taxon>
        <taxon>Methanobacteriota</taxon>
        <taxon>Stenosarchaea group</taxon>
        <taxon>Methanomicrobia</taxon>
        <taxon>Methanotrichales</taxon>
        <taxon>Methanotrichaceae</taxon>
        <taxon>Methanothrix</taxon>
    </lineage>
</organism>
<dbReference type="HOGENOM" id="CLU_057102_0_0_2"/>
<dbReference type="STRING" id="349307.Mthe_1666"/>
<dbReference type="KEGG" id="mtp:Mthe_1666"/>
<evidence type="ECO:0000313" key="6">
    <source>
        <dbReference type="EMBL" id="ABK15432.1"/>
    </source>
</evidence>
<keyword evidence="2 4" id="KW-0547">Nucleotide-binding</keyword>
<dbReference type="InterPro" id="IPR003806">
    <property type="entry name" value="ATP-grasp_PylC-type"/>
</dbReference>
<dbReference type="PANTHER" id="PTHR43055:SF1">
    <property type="entry name" value="FORMATE-DEPENDENT PHOSPHORIBOSYLGLYCINAMIDE FORMYLTRANSFERASE"/>
    <property type="match status" value="1"/>
</dbReference>
<evidence type="ECO:0000256" key="1">
    <source>
        <dbReference type="ARBA" id="ARBA00022598"/>
    </source>
</evidence>
<evidence type="ECO:0000313" key="7">
    <source>
        <dbReference type="Proteomes" id="UP000000674"/>
    </source>
</evidence>
<reference evidence="6 7" key="1">
    <citation type="submission" date="2006-10" db="EMBL/GenBank/DDBJ databases">
        <title>Complete sequence of Methanosaeta thermophila PT.</title>
        <authorList>
            <consortium name="US DOE Joint Genome Institute"/>
            <person name="Copeland A."/>
            <person name="Lucas S."/>
            <person name="Lapidus A."/>
            <person name="Barry K."/>
            <person name="Detter J.C."/>
            <person name="Glavina del Rio T."/>
            <person name="Hammon N."/>
            <person name="Israni S."/>
            <person name="Pitluck S."/>
            <person name="Chain P."/>
            <person name="Malfatti S."/>
            <person name="Shin M."/>
            <person name="Vergez L."/>
            <person name="Schmutz J."/>
            <person name="Larimer F."/>
            <person name="Land M."/>
            <person name="Hauser L."/>
            <person name="Kyrpides N."/>
            <person name="Kim E."/>
            <person name="Smith K.S."/>
            <person name="Ingram-Smith C."/>
            <person name="Richardson P."/>
        </authorList>
    </citation>
    <scope>NUCLEOTIDE SEQUENCE [LARGE SCALE GENOMIC DNA]</scope>
    <source>
        <strain evidence="7">DSM 6194 / JCM 14653 / NBRC 101360 / PT</strain>
    </source>
</reference>
<dbReference type="PANTHER" id="PTHR43055">
    <property type="entry name" value="FORMATE-DEPENDENT PHOSPHORIBOSYLGLYCINAMIDE FORMYLTRANSFERASE"/>
    <property type="match status" value="1"/>
</dbReference>
<dbReference type="GO" id="GO:0005829">
    <property type="term" value="C:cytosol"/>
    <property type="evidence" value="ECO:0007669"/>
    <property type="project" value="TreeGrafter"/>
</dbReference>
<dbReference type="InterPro" id="IPR011761">
    <property type="entry name" value="ATP-grasp"/>
</dbReference>
<keyword evidence="1" id="KW-0436">Ligase</keyword>
<protein>
    <recommendedName>
        <fullName evidence="5">ATP-grasp domain-containing protein</fullName>
    </recommendedName>
</protein>
<dbReference type="GO" id="GO:0016874">
    <property type="term" value="F:ligase activity"/>
    <property type="evidence" value="ECO:0007669"/>
    <property type="project" value="UniProtKB-KW"/>
</dbReference>
<proteinExistence type="predicted"/>
<keyword evidence="3 4" id="KW-0067">ATP-binding</keyword>
<dbReference type="Gene3D" id="3.30.470.20">
    <property type="entry name" value="ATP-grasp fold, B domain"/>
    <property type="match status" value="1"/>
</dbReference>
<dbReference type="InterPro" id="IPR016677">
    <property type="entry name" value="UCP016817_carboligase"/>
</dbReference>
<evidence type="ECO:0000256" key="4">
    <source>
        <dbReference type="PROSITE-ProRule" id="PRU00409"/>
    </source>
</evidence>
<dbReference type="PROSITE" id="PS50975">
    <property type="entry name" value="ATP_GRASP"/>
    <property type="match status" value="1"/>
</dbReference>
<dbReference type="Proteomes" id="UP000000674">
    <property type="component" value="Chromosome"/>
</dbReference>
<dbReference type="AlphaFoldDB" id="A0B9Q8"/>
<name>A0B9Q8_METTP</name>
<dbReference type="RefSeq" id="WP_011696810.1">
    <property type="nucleotide sequence ID" value="NC_008553.1"/>
</dbReference>
<keyword evidence="7" id="KW-1185">Reference proteome</keyword>
<sequence>MRILVIGQSVRNIAISAFRAGHSVAAADCYCDLDLVEVVEVHRLRIEDLFNADKINAIVESVDPDAVVLGPGVETVRINGYSVMNNSPDRILRVSDKLWLSRWLEEREYPHATTWESDPPCDRKMILKPRIGAGGYGCRIFEGGAVPPGHIVQEFVEGVPASASVICDGSDARTIAVNEQLSGMRWLNADGFRYCGNITPLDADADVRERIAHIAEEIVAGLGLVGSNGVDFILARNKPVVIEVNPRFQGSLDTVELSTGISVFQAHLDAFDGRLPAARRARYFAGRAILYSSERIRIDSDLRRLVLGIMDVPAPGSVIEMGDPVLSIISAGSGRRGVVESLRAKRSALGQILRL</sequence>
<dbReference type="EMBL" id="CP000477">
    <property type="protein sequence ID" value="ABK15432.1"/>
    <property type="molecule type" value="Genomic_DNA"/>
</dbReference>
<evidence type="ECO:0000259" key="5">
    <source>
        <dbReference type="PROSITE" id="PS50975"/>
    </source>
</evidence>
<dbReference type="GO" id="GO:0005524">
    <property type="term" value="F:ATP binding"/>
    <property type="evidence" value="ECO:0007669"/>
    <property type="project" value="UniProtKB-UniRule"/>
</dbReference>